<dbReference type="Pfam" id="PF08266">
    <property type="entry name" value="Cadherin_2"/>
    <property type="match status" value="1"/>
</dbReference>
<dbReference type="InterPro" id="IPR050174">
    <property type="entry name" value="Protocadherin/Cadherin-CA"/>
</dbReference>
<dbReference type="AlphaFoldDB" id="A0A8C6FH38"/>
<dbReference type="FunFam" id="2.60.40.60:FF:000309">
    <property type="entry name" value="Protocadherin beta-8"/>
    <property type="match status" value="1"/>
</dbReference>
<comment type="subcellular location">
    <subcellularLocation>
        <location evidence="1">Membrane</location>
        <topology evidence="1">Single-pass membrane protein</topology>
    </subcellularLocation>
</comment>
<dbReference type="PROSITE" id="PS50268">
    <property type="entry name" value="CADHERIN_2"/>
    <property type="match status" value="7"/>
</dbReference>
<keyword evidence="8" id="KW-0472">Membrane</keyword>
<feature type="domain" description="Cadherin" evidence="12">
    <location>
        <begin position="242"/>
        <end position="383"/>
    </location>
</feature>
<dbReference type="InterPro" id="IPR013164">
    <property type="entry name" value="Cadherin_N"/>
</dbReference>
<keyword evidence="6" id="KW-0130">Cell adhesion</keyword>
<evidence type="ECO:0000256" key="7">
    <source>
        <dbReference type="ARBA" id="ARBA00022989"/>
    </source>
</evidence>
<dbReference type="CDD" id="cd11304">
    <property type="entry name" value="Cadherin_repeat"/>
    <property type="match status" value="6"/>
</dbReference>
<feature type="domain" description="Cadherin" evidence="12">
    <location>
        <begin position="30"/>
        <end position="132"/>
    </location>
</feature>
<evidence type="ECO:0000256" key="10">
    <source>
        <dbReference type="PROSITE-ProRule" id="PRU00043"/>
    </source>
</evidence>
<keyword evidence="2" id="KW-0812">Transmembrane</keyword>
<dbReference type="InterPro" id="IPR032455">
    <property type="entry name" value="Cadherin_C"/>
</dbReference>
<evidence type="ECO:0000256" key="6">
    <source>
        <dbReference type="ARBA" id="ARBA00022889"/>
    </source>
</evidence>
<keyword evidence="7" id="KW-1133">Transmembrane helix</keyword>
<dbReference type="Gene3D" id="2.60.40.60">
    <property type="entry name" value="Cadherins"/>
    <property type="match status" value="8"/>
</dbReference>
<evidence type="ECO:0000256" key="1">
    <source>
        <dbReference type="ARBA" id="ARBA00004167"/>
    </source>
</evidence>
<dbReference type="FunFam" id="2.60.40.60:FF:000018">
    <property type="entry name" value="Protocadherin gamma c3"/>
    <property type="match status" value="1"/>
</dbReference>
<dbReference type="InterPro" id="IPR020894">
    <property type="entry name" value="Cadherin_CS"/>
</dbReference>
<dbReference type="GO" id="GO:0005509">
    <property type="term" value="F:calcium ion binding"/>
    <property type="evidence" value="ECO:0007669"/>
    <property type="project" value="UniProtKB-UniRule"/>
</dbReference>
<feature type="domain" description="Cadherin" evidence="12">
    <location>
        <begin position="488"/>
        <end position="591"/>
    </location>
</feature>
<evidence type="ECO:0000313" key="13">
    <source>
        <dbReference type="Ensembl" id="ENSMMSP00000005749.1"/>
    </source>
</evidence>
<evidence type="ECO:0000259" key="12">
    <source>
        <dbReference type="PROSITE" id="PS50268"/>
    </source>
</evidence>
<dbReference type="Proteomes" id="UP000694544">
    <property type="component" value="Unplaced"/>
</dbReference>
<evidence type="ECO:0000313" key="14">
    <source>
        <dbReference type="Proteomes" id="UP000694544"/>
    </source>
</evidence>
<feature type="domain" description="Cadherin" evidence="12">
    <location>
        <begin position="133"/>
        <end position="241"/>
    </location>
</feature>
<sequence length="874" mass="95532">MVQTKLHQKKRQVMIFITLILSWEAGSESIRYSVLEETESGTFVANLTKDLGLRMGELAARGARVVFKGNRQHLRLDPDTSDLLLNDKLDREELCGSTEPCVLPFQVLLENPFQLFQAALVIRDVNDHAPEFLAREMQLKISEITIPGKVFPLKMAQDLDAGSNGLQSYIISSNPHFHILTRNRKDGRKSPELVLDKALDREEQPEIRLTLTALDGGSPPRSGTTEIQILVLDINDNTPEFAQEFYEAQVPENSSPGSLVITVSARDLDAGSFGEVSYALFQVDDVNEPFEINANTGEILLKKKLDFEEFQSYQVDIEATDGGGLSGKCSVVIKLVLDKALDREKQPELSLTLTALDGGAPPRSGTTPVRIEVVDINDNAPEFLQSVYEVQIPENSPLNSLVVAVSARDLDAGTYGKVAYALFQGDEVTQPFVIDETTGEIGLKKALDFEATRFYNVEIAATDGGGLSGKCTVAIEVVDVNDNAPELTMSRLISSIPENSPETVVAVFSVSDPDSGDNGKMVSSIQNDLPFLLKPTFKNFYTLVTERPLDREERAGYNITITVTDMGTPRLKTEHNITVLVSDVNDNAPAFTQTSYTLWVRENNSPALHIGSVSATDPDAGLSYSFFQSSNQVIQAFEVNTVTGDIRLKKKLDFEEIRSYLMEIEASDGGGLSGKCTVAIEVMDVNDNAPELTISLLINDIPENTPDTVVAVFGISDSDSDNNGKMMCSIQDHLPFLLKLTIENFYTLVTEGALDREEKHNITVLVSDVNDNAPAFTQTSYTLWVRENNSPALRAGAASAGRCAVPEGHFPGHLLDVSGTGTLSQSYQYEVCLMGDTGSGDFKFLKPIVASLMSEGAGMDTAENANFKNRLGFN</sequence>
<dbReference type="SMART" id="SM00112">
    <property type="entry name" value="CA"/>
    <property type="match status" value="7"/>
</dbReference>
<evidence type="ECO:0000256" key="3">
    <source>
        <dbReference type="ARBA" id="ARBA00022729"/>
    </source>
</evidence>
<dbReference type="PANTHER" id="PTHR24028:SF90">
    <property type="entry name" value="PROTOCADHERIN BETA-5"/>
    <property type="match status" value="1"/>
</dbReference>
<keyword evidence="14" id="KW-1185">Reference proteome</keyword>
<dbReference type="GO" id="GO:0005886">
    <property type="term" value="C:plasma membrane"/>
    <property type="evidence" value="ECO:0007669"/>
    <property type="project" value="InterPro"/>
</dbReference>
<dbReference type="Pfam" id="PF00028">
    <property type="entry name" value="Cadherin"/>
    <property type="match status" value="5"/>
</dbReference>
<dbReference type="PANTHER" id="PTHR24028">
    <property type="entry name" value="CADHERIN-87A"/>
    <property type="match status" value="1"/>
</dbReference>
<organism evidence="13 14">
    <name type="scientific">Moschus moschiferus</name>
    <name type="common">Siberian musk deer</name>
    <name type="synonym">Moschus sibiricus</name>
    <dbReference type="NCBI Taxonomy" id="68415"/>
    <lineage>
        <taxon>Eukaryota</taxon>
        <taxon>Metazoa</taxon>
        <taxon>Chordata</taxon>
        <taxon>Craniata</taxon>
        <taxon>Vertebrata</taxon>
        <taxon>Euteleostomi</taxon>
        <taxon>Mammalia</taxon>
        <taxon>Eutheria</taxon>
        <taxon>Laurasiatheria</taxon>
        <taxon>Artiodactyla</taxon>
        <taxon>Ruminantia</taxon>
        <taxon>Pecora</taxon>
        <taxon>Moschidae</taxon>
        <taxon>Moschus</taxon>
    </lineage>
</organism>
<dbReference type="Ensembl" id="ENSMMST00000006254.1">
    <property type="protein sequence ID" value="ENSMMSP00000005749.1"/>
    <property type="gene ID" value="ENSMMSG00000004100.1"/>
</dbReference>
<evidence type="ECO:0000256" key="5">
    <source>
        <dbReference type="ARBA" id="ARBA00022837"/>
    </source>
</evidence>
<evidence type="ECO:0000256" key="4">
    <source>
        <dbReference type="ARBA" id="ARBA00022737"/>
    </source>
</evidence>
<dbReference type="Pfam" id="PF16492">
    <property type="entry name" value="Cadherin_C_2"/>
    <property type="match status" value="1"/>
</dbReference>
<protein>
    <recommendedName>
        <fullName evidence="12">Cadherin domain-containing protein</fullName>
    </recommendedName>
</protein>
<feature type="domain" description="Cadherin" evidence="12">
    <location>
        <begin position="701"/>
        <end position="793"/>
    </location>
</feature>
<dbReference type="InterPro" id="IPR015919">
    <property type="entry name" value="Cadherin-like_sf"/>
</dbReference>
<proteinExistence type="predicted"/>
<feature type="chain" id="PRO_5034595954" description="Cadherin domain-containing protein" evidence="11">
    <location>
        <begin position="30"/>
        <end position="874"/>
    </location>
</feature>
<keyword evidence="3 11" id="KW-0732">Signal</keyword>
<keyword evidence="9" id="KW-0325">Glycoprotein</keyword>
<dbReference type="GeneTree" id="ENSGT00940000157793"/>
<evidence type="ECO:0000256" key="2">
    <source>
        <dbReference type="ARBA" id="ARBA00022692"/>
    </source>
</evidence>
<evidence type="ECO:0000256" key="8">
    <source>
        <dbReference type="ARBA" id="ARBA00023136"/>
    </source>
</evidence>
<dbReference type="SUPFAM" id="SSF49313">
    <property type="entry name" value="Cadherin-like"/>
    <property type="match status" value="8"/>
</dbReference>
<name>A0A8C6FH38_MOSMO</name>
<keyword evidence="5 10" id="KW-0106">Calcium</keyword>
<reference evidence="13" key="1">
    <citation type="submission" date="2025-08" db="UniProtKB">
        <authorList>
            <consortium name="Ensembl"/>
        </authorList>
    </citation>
    <scope>IDENTIFICATION</scope>
</reference>
<dbReference type="FunFam" id="2.60.40.60:FF:000006">
    <property type="entry name" value="Protocadherin alpha 2"/>
    <property type="match status" value="1"/>
</dbReference>
<keyword evidence="4" id="KW-0677">Repeat</keyword>
<feature type="signal peptide" evidence="11">
    <location>
        <begin position="1"/>
        <end position="29"/>
    </location>
</feature>
<dbReference type="FunFam" id="2.60.40.60:FF:000002">
    <property type="entry name" value="Protocadherin alpha 2"/>
    <property type="match status" value="3"/>
</dbReference>
<dbReference type="PROSITE" id="PS00232">
    <property type="entry name" value="CADHERIN_1"/>
    <property type="match status" value="6"/>
</dbReference>
<evidence type="ECO:0000256" key="11">
    <source>
        <dbReference type="SAM" id="SignalP"/>
    </source>
</evidence>
<feature type="domain" description="Cadherin" evidence="12">
    <location>
        <begin position="384"/>
        <end position="487"/>
    </location>
</feature>
<accession>A0A8C6FH38</accession>
<dbReference type="GO" id="GO:0007156">
    <property type="term" value="P:homophilic cell adhesion via plasma membrane adhesion molecules"/>
    <property type="evidence" value="ECO:0007669"/>
    <property type="project" value="InterPro"/>
</dbReference>
<dbReference type="InterPro" id="IPR002126">
    <property type="entry name" value="Cadherin-like_dom"/>
</dbReference>
<evidence type="ECO:0000256" key="9">
    <source>
        <dbReference type="ARBA" id="ARBA00023180"/>
    </source>
</evidence>
<feature type="domain" description="Cadherin" evidence="12">
    <location>
        <begin position="592"/>
        <end position="692"/>
    </location>
</feature>
<dbReference type="PRINTS" id="PR00205">
    <property type="entry name" value="CADHERIN"/>
</dbReference>
<reference evidence="13" key="2">
    <citation type="submission" date="2025-09" db="UniProtKB">
        <authorList>
            <consortium name="Ensembl"/>
        </authorList>
    </citation>
    <scope>IDENTIFICATION</scope>
</reference>